<protein>
    <submittedName>
        <fullName evidence="2">Uncharacterized protein</fullName>
    </submittedName>
</protein>
<keyword evidence="1" id="KW-0472">Membrane</keyword>
<reference evidence="2 3" key="1">
    <citation type="submission" date="2023-07" db="EMBL/GenBank/DDBJ databases">
        <title>Genomic Encyclopedia of Type Strains, Phase IV (KMG-IV): sequencing the most valuable type-strain genomes for metagenomic binning, comparative biology and taxonomic classification.</title>
        <authorList>
            <person name="Goeker M."/>
        </authorList>
    </citation>
    <scope>NUCLEOTIDE SEQUENCE [LARGE SCALE GENOMIC DNA]</scope>
    <source>
        <strain evidence="2 3">DSM 1277</strain>
    </source>
</reference>
<feature type="transmembrane region" description="Helical" evidence="1">
    <location>
        <begin position="180"/>
        <end position="201"/>
    </location>
</feature>
<comment type="caution">
    <text evidence="2">The sequence shown here is derived from an EMBL/GenBank/DDBJ whole genome shotgun (WGS) entry which is preliminary data.</text>
</comment>
<dbReference type="Proteomes" id="UP001238467">
    <property type="component" value="Unassembled WGS sequence"/>
</dbReference>
<accession>A0ABU0DF67</accession>
<feature type="transmembrane region" description="Helical" evidence="1">
    <location>
        <begin position="105"/>
        <end position="127"/>
    </location>
</feature>
<sequence>MELLIKYLSDILGAYKKMLISSQIPPEKIPGASANMKNNVAALIVSGIFFAIARSLVGTQGGLFAVAALNFGLIVGVMGTIMLVQTVGLLIPRNTTSNARRVDQWGTFLVFVWTFSLVALVADHLLMTLGWIPGIHSLAGQLTDGGSMAAPMASAAIYSLFALALLTFKTHRQNPGFRPGSYAVAAITALCSNTALVYLFVYQLRDV</sequence>
<evidence type="ECO:0000313" key="3">
    <source>
        <dbReference type="Proteomes" id="UP001238467"/>
    </source>
</evidence>
<keyword evidence="3" id="KW-1185">Reference proteome</keyword>
<proteinExistence type="predicted"/>
<feature type="transmembrane region" description="Helical" evidence="1">
    <location>
        <begin position="147"/>
        <end position="168"/>
    </location>
</feature>
<feature type="transmembrane region" description="Helical" evidence="1">
    <location>
        <begin position="63"/>
        <end position="84"/>
    </location>
</feature>
<evidence type="ECO:0000256" key="1">
    <source>
        <dbReference type="SAM" id="Phobius"/>
    </source>
</evidence>
<name>A0ABU0DF67_9HYPH</name>
<dbReference type="RefSeq" id="WP_307058990.1">
    <property type="nucleotide sequence ID" value="NZ_JAUSUH010000002.1"/>
</dbReference>
<organism evidence="2 3">
    <name type="scientific">Ancylobacter vacuolatus</name>
    <dbReference type="NCBI Taxonomy" id="223389"/>
    <lineage>
        <taxon>Bacteria</taxon>
        <taxon>Pseudomonadati</taxon>
        <taxon>Pseudomonadota</taxon>
        <taxon>Alphaproteobacteria</taxon>
        <taxon>Hyphomicrobiales</taxon>
        <taxon>Xanthobacteraceae</taxon>
        <taxon>Ancylobacter</taxon>
    </lineage>
</organism>
<feature type="transmembrane region" description="Helical" evidence="1">
    <location>
        <begin position="40"/>
        <end position="57"/>
    </location>
</feature>
<keyword evidence="1" id="KW-0812">Transmembrane</keyword>
<evidence type="ECO:0000313" key="2">
    <source>
        <dbReference type="EMBL" id="MDQ0347069.1"/>
    </source>
</evidence>
<gene>
    <name evidence="2" type="ORF">J2S76_001486</name>
</gene>
<dbReference type="EMBL" id="JAUSUH010000002">
    <property type="protein sequence ID" value="MDQ0347069.1"/>
    <property type="molecule type" value="Genomic_DNA"/>
</dbReference>
<keyword evidence="1" id="KW-1133">Transmembrane helix</keyword>